<evidence type="ECO:0000259" key="8">
    <source>
        <dbReference type="PROSITE" id="PS51332"/>
    </source>
</evidence>
<dbReference type="Pfam" id="PF04055">
    <property type="entry name" value="Radical_SAM"/>
    <property type="match status" value="1"/>
</dbReference>
<organism evidence="10 11">
    <name type="scientific">Acidisarcina polymorpha</name>
    <dbReference type="NCBI Taxonomy" id="2211140"/>
    <lineage>
        <taxon>Bacteria</taxon>
        <taxon>Pseudomonadati</taxon>
        <taxon>Acidobacteriota</taxon>
        <taxon>Terriglobia</taxon>
        <taxon>Terriglobales</taxon>
        <taxon>Acidobacteriaceae</taxon>
        <taxon>Acidisarcina</taxon>
    </lineage>
</organism>
<dbReference type="GO" id="GO:0046872">
    <property type="term" value="F:metal ion binding"/>
    <property type="evidence" value="ECO:0007669"/>
    <property type="project" value="UniProtKB-KW"/>
</dbReference>
<dbReference type="PANTHER" id="PTHR43409">
    <property type="entry name" value="ANAEROBIC MAGNESIUM-PROTOPORPHYRIN IX MONOMETHYL ESTER CYCLASE-RELATED"/>
    <property type="match status" value="1"/>
</dbReference>
<evidence type="ECO:0000313" key="10">
    <source>
        <dbReference type="EMBL" id="AXC13292.1"/>
    </source>
</evidence>
<name>A0A2Z5G2G0_9BACT</name>
<feature type="domain" description="Radical SAM core" evidence="9">
    <location>
        <begin position="178"/>
        <end position="396"/>
    </location>
</feature>
<evidence type="ECO:0000256" key="3">
    <source>
        <dbReference type="ARBA" id="ARBA00022679"/>
    </source>
</evidence>
<keyword evidence="6" id="KW-0408">Iron</keyword>
<keyword evidence="4" id="KW-0949">S-adenosyl-L-methionine</keyword>
<protein>
    <submittedName>
        <fullName evidence="10">Radical SAM domain protein</fullName>
    </submittedName>
</protein>
<proteinExistence type="predicted"/>
<dbReference type="SFLD" id="SFLDG01123">
    <property type="entry name" value="methyltransferase_(Class_B)"/>
    <property type="match status" value="1"/>
</dbReference>
<dbReference type="InterPro" id="IPR007197">
    <property type="entry name" value="rSAM"/>
</dbReference>
<dbReference type="InterPro" id="IPR058240">
    <property type="entry name" value="rSAM_sf"/>
</dbReference>
<dbReference type="InterPro" id="IPR006158">
    <property type="entry name" value="Cobalamin-bd"/>
</dbReference>
<dbReference type="Pfam" id="PF02310">
    <property type="entry name" value="B12-binding"/>
    <property type="match status" value="1"/>
</dbReference>
<keyword evidence="7" id="KW-0411">Iron-sulfur</keyword>
<sequence>MQPYAPIGTLYAATALRDSGISVAVFDSMLEDPSSNFGAMLTRHSPKIVAVYEDDFNFLSKMCLTRMREVAWEIAEAARAAGAIVIVHGSDSTDNPAKFLQNGFDYVLCGEAEHALVELCKSLLQGKEAPEIEGLVMLDRHGRPSVKRLAKNPAWADLSVPSRDLIDLNPYREAWMKAHGYFSTNMVASRGCPYRCNWCAKPISGNKFHLRSASAVAEEMKWLKTNAGVQHIWFGDDVFALNHHWVKQFAEEVTARNATIPFKVQSRADLMSEETVHHLKVAGCAEVWLGVESGSQAVLDEMDKGLDAAAIIVARHRLKEAGIRAGYFLQFGYPGEGWPELQETISFVRETRPDDIGISFSYPLPGTVFHERVQAQLGPKRNWTDSDDLCIMFNAAYKTEFYRAVRDALHAEVDSWRSSAPPSDQASRIASLWRRVDELEAVSRNGETTFSAAPIASPAPAAFVAITELALPRGA</sequence>
<dbReference type="InterPro" id="IPR006638">
    <property type="entry name" value="Elp3/MiaA/NifB-like_rSAM"/>
</dbReference>
<dbReference type="EMBL" id="CP030840">
    <property type="protein sequence ID" value="AXC13292.1"/>
    <property type="molecule type" value="Genomic_DNA"/>
</dbReference>
<evidence type="ECO:0000256" key="2">
    <source>
        <dbReference type="ARBA" id="ARBA00022603"/>
    </source>
</evidence>
<dbReference type="InterPro" id="IPR023404">
    <property type="entry name" value="rSAM_horseshoe"/>
</dbReference>
<dbReference type="GO" id="GO:0031419">
    <property type="term" value="F:cobalamin binding"/>
    <property type="evidence" value="ECO:0007669"/>
    <property type="project" value="InterPro"/>
</dbReference>
<dbReference type="Gene3D" id="3.40.50.280">
    <property type="entry name" value="Cobalamin-binding domain"/>
    <property type="match status" value="1"/>
</dbReference>
<dbReference type="InterPro" id="IPR034466">
    <property type="entry name" value="Methyltransferase_Class_B"/>
</dbReference>
<dbReference type="GO" id="GO:0051539">
    <property type="term" value="F:4 iron, 4 sulfur cluster binding"/>
    <property type="evidence" value="ECO:0007669"/>
    <property type="project" value="UniProtKB-KW"/>
</dbReference>
<accession>A0A2Z5G2G0</accession>
<reference evidence="10 11" key="1">
    <citation type="journal article" date="2018" name="Front. Microbiol.">
        <title>Hydrolytic Capabilities as a Key to Environmental Success: Chitinolytic and Cellulolytic Acidobacteria From Acidic Sub-arctic Soils and Boreal Peatlands.</title>
        <authorList>
            <person name="Belova S.E."/>
            <person name="Ravin N.V."/>
            <person name="Pankratov T.A."/>
            <person name="Rakitin A.L."/>
            <person name="Ivanova A.A."/>
            <person name="Beletsky A.V."/>
            <person name="Mardanov A.V."/>
            <person name="Sinninghe Damste J.S."/>
            <person name="Dedysh S.N."/>
        </authorList>
    </citation>
    <scope>NUCLEOTIDE SEQUENCE [LARGE SCALE GENOMIC DNA]</scope>
    <source>
        <strain evidence="10 11">SBC82</strain>
    </source>
</reference>
<evidence type="ECO:0000256" key="5">
    <source>
        <dbReference type="ARBA" id="ARBA00022723"/>
    </source>
</evidence>
<feature type="domain" description="B12-binding" evidence="8">
    <location>
        <begin position="1"/>
        <end position="130"/>
    </location>
</feature>
<dbReference type="KEGG" id="abas:ACPOL_4013"/>
<keyword evidence="3" id="KW-0808">Transferase</keyword>
<dbReference type="PROSITE" id="PS51918">
    <property type="entry name" value="RADICAL_SAM"/>
    <property type="match status" value="1"/>
</dbReference>
<dbReference type="GO" id="GO:0005829">
    <property type="term" value="C:cytosol"/>
    <property type="evidence" value="ECO:0007669"/>
    <property type="project" value="TreeGrafter"/>
</dbReference>
<dbReference type="Gene3D" id="3.80.30.20">
    <property type="entry name" value="tm_1862 like domain"/>
    <property type="match status" value="1"/>
</dbReference>
<evidence type="ECO:0000259" key="9">
    <source>
        <dbReference type="PROSITE" id="PS51918"/>
    </source>
</evidence>
<comment type="cofactor">
    <cofactor evidence="1">
        <name>[4Fe-4S] cluster</name>
        <dbReference type="ChEBI" id="CHEBI:49883"/>
    </cofactor>
</comment>
<dbReference type="CDD" id="cd01335">
    <property type="entry name" value="Radical_SAM"/>
    <property type="match status" value="1"/>
</dbReference>
<gene>
    <name evidence="10" type="ORF">ACPOL_4013</name>
</gene>
<dbReference type="PROSITE" id="PS51332">
    <property type="entry name" value="B12_BINDING"/>
    <property type="match status" value="1"/>
</dbReference>
<dbReference type="SUPFAM" id="SSF102114">
    <property type="entry name" value="Radical SAM enzymes"/>
    <property type="match status" value="1"/>
</dbReference>
<keyword evidence="11" id="KW-1185">Reference proteome</keyword>
<dbReference type="AlphaFoldDB" id="A0A2Z5G2G0"/>
<dbReference type="InterPro" id="IPR051198">
    <property type="entry name" value="BchE-like"/>
</dbReference>
<evidence type="ECO:0000256" key="4">
    <source>
        <dbReference type="ARBA" id="ARBA00022691"/>
    </source>
</evidence>
<dbReference type="Proteomes" id="UP000253606">
    <property type="component" value="Chromosome"/>
</dbReference>
<dbReference type="SMART" id="SM00729">
    <property type="entry name" value="Elp3"/>
    <property type="match status" value="1"/>
</dbReference>
<evidence type="ECO:0000256" key="7">
    <source>
        <dbReference type="ARBA" id="ARBA00023014"/>
    </source>
</evidence>
<dbReference type="GO" id="GO:0003824">
    <property type="term" value="F:catalytic activity"/>
    <property type="evidence" value="ECO:0007669"/>
    <property type="project" value="InterPro"/>
</dbReference>
<dbReference type="SFLD" id="SFLDG01082">
    <property type="entry name" value="B12-binding_domain_containing"/>
    <property type="match status" value="1"/>
</dbReference>
<evidence type="ECO:0000256" key="1">
    <source>
        <dbReference type="ARBA" id="ARBA00001966"/>
    </source>
</evidence>
<dbReference type="SFLD" id="SFLDS00029">
    <property type="entry name" value="Radical_SAM"/>
    <property type="match status" value="1"/>
</dbReference>
<keyword evidence="5" id="KW-0479">Metal-binding</keyword>
<evidence type="ECO:0000256" key="6">
    <source>
        <dbReference type="ARBA" id="ARBA00023004"/>
    </source>
</evidence>
<keyword evidence="2" id="KW-0489">Methyltransferase</keyword>
<evidence type="ECO:0000313" key="11">
    <source>
        <dbReference type="Proteomes" id="UP000253606"/>
    </source>
</evidence>
<dbReference type="PANTHER" id="PTHR43409:SF7">
    <property type="entry name" value="BLL1977 PROTEIN"/>
    <property type="match status" value="1"/>
</dbReference>